<sequence length="342" mass="36567">MTVGRGPNGPLLPIAAKSNFRVFSMLLLSVLLGVATAGAEDSEVYLRSLTIHKTHEKGWNGRKPEVYVACDDDGRDDIDLHEVKHTETPYKWGPVDKAITHLGTGQCRRCRLRERDTFDPDDTFGELRLCFANFSRPEGIYEAAVAGEFDAKFQCLGCVAPDEPTVSASTFASAGGANSSSAASESSQSSHSHSHREIGVQVSSNDSATSSSSSASAPGIELSATATTASAGGPSTELAGAAPAHSARHHEAKVGSAIAAGLLCVMVGVVAGIVAYRLHQAQKHRREEERMRELDAILGDPTVDFEQMAAQDGKALGWNFSRLWRTGQQMWTRVPEKAEMSP</sequence>
<proteinExistence type="predicted"/>
<dbReference type="PANTHER" id="PTHR33780">
    <property type="entry name" value="EXPRESSED PROTEIN"/>
    <property type="match status" value="1"/>
</dbReference>
<keyword evidence="2" id="KW-0812">Transmembrane</keyword>
<keyword evidence="3" id="KW-0732">Signal</keyword>
<dbReference type="OrthoDB" id="2014701at2759"/>
<gene>
    <name evidence="5" type="ORF">OSTQU699_LOCUS5148</name>
</gene>
<dbReference type="EMBL" id="CAJHUC010001112">
    <property type="protein sequence ID" value="CAD7699789.1"/>
    <property type="molecule type" value="Genomic_DNA"/>
</dbReference>
<keyword evidence="2" id="KW-0472">Membrane</keyword>
<comment type="caution">
    <text evidence="5">The sequence shown here is derived from an EMBL/GenBank/DDBJ whole genome shotgun (WGS) entry which is preliminary data.</text>
</comment>
<dbReference type="PANTHER" id="PTHR33780:SF10">
    <property type="entry name" value="TRANSMEMBRANE PROTEIN"/>
    <property type="match status" value="1"/>
</dbReference>
<evidence type="ECO:0000313" key="6">
    <source>
        <dbReference type="Proteomes" id="UP000708148"/>
    </source>
</evidence>
<feature type="domain" description="DUF7953" evidence="4">
    <location>
        <begin position="43"/>
        <end position="155"/>
    </location>
</feature>
<evidence type="ECO:0000256" key="3">
    <source>
        <dbReference type="SAM" id="SignalP"/>
    </source>
</evidence>
<accession>A0A8S1J200</accession>
<evidence type="ECO:0000313" key="5">
    <source>
        <dbReference type="EMBL" id="CAD7699789.1"/>
    </source>
</evidence>
<evidence type="ECO:0000256" key="2">
    <source>
        <dbReference type="SAM" id="Phobius"/>
    </source>
</evidence>
<evidence type="ECO:0000256" key="1">
    <source>
        <dbReference type="SAM" id="MobiDB-lite"/>
    </source>
</evidence>
<feature type="compositionally biased region" description="Low complexity" evidence="1">
    <location>
        <begin position="170"/>
        <end position="191"/>
    </location>
</feature>
<name>A0A8S1J200_9CHLO</name>
<evidence type="ECO:0000259" key="4">
    <source>
        <dbReference type="Pfam" id="PF25829"/>
    </source>
</evidence>
<reference evidence="5" key="1">
    <citation type="submission" date="2020-12" db="EMBL/GenBank/DDBJ databases">
        <authorList>
            <person name="Iha C."/>
        </authorList>
    </citation>
    <scope>NUCLEOTIDE SEQUENCE</scope>
</reference>
<dbReference type="InterPro" id="IPR057713">
    <property type="entry name" value="DUF7953"/>
</dbReference>
<dbReference type="Proteomes" id="UP000708148">
    <property type="component" value="Unassembled WGS sequence"/>
</dbReference>
<keyword evidence="6" id="KW-1185">Reference proteome</keyword>
<keyword evidence="2" id="KW-1133">Transmembrane helix</keyword>
<organism evidence="5 6">
    <name type="scientific">Ostreobium quekettii</name>
    <dbReference type="NCBI Taxonomy" id="121088"/>
    <lineage>
        <taxon>Eukaryota</taxon>
        <taxon>Viridiplantae</taxon>
        <taxon>Chlorophyta</taxon>
        <taxon>core chlorophytes</taxon>
        <taxon>Ulvophyceae</taxon>
        <taxon>TCBD clade</taxon>
        <taxon>Bryopsidales</taxon>
        <taxon>Ostreobineae</taxon>
        <taxon>Ostreobiaceae</taxon>
        <taxon>Ostreobium</taxon>
    </lineage>
</organism>
<feature type="signal peptide" evidence="3">
    <location>
        <begin position="1"/>
        <end position="39"/>
    </location>
</feature>
<dbReference type="AlphaFoldDB" id="A0A8S1J200"/>
<feature type="transmembrane region" description="Helical" evidence="2">
    <location>
        <begin position="254"/>
        <end position="276"/>
    </location>
</feature>
<protein>
    <recommendedName>
        <fullName evidence="4">DUF7953 domain-containing protein</fullName>
    </recommendedName>
</protein>
<feature type="region of interest" description="Disordered" evidence="1">
    <location>
        <begin position="170"/>
        <end position="219"/>
    </location>
</feature>
<feature type="compositionally biased region" description="Low complexity" evidence="1">
    <location>
        <begin position="203"/>
        <end position="219"/>
    </location>
</feature>
<feature type="chain" id="PRO_5035829103" description="DUF7953 domain-containing protein" evidence="3">
    <location>
        <begin position="40"/>
        <end position="342"/>
    </location>
</feature>
<dbReference type="Pfam" id="PF25829">
    <property type="entry name" value="DUF7953"/>
    <property type="match status" value="1"/>
</dbReference>